<keyword evidence="1" id="KW-0575">Peroxidase</keyword>
<keyword evidence="1" id="KW-0560">Oxidoreductase</keyword>
<protein>
    <submittedName>
        <fullName evidence="1">Vanadium-dependent haloperoxidase</fullName>
    </submittedName>
</protein>
<organism evidence="1 2">
    <name type="scientific">Dyadobacter luticola</name>
    <dbReference type="NCBI Taxonomy" id="1979387"/>
    <lineage>
        <taxon>Bacteria</taxon>
        <taxon>Pseudomonadati</taxon>
        <taxon>Bacteroidota</taxon>
        <taxon>Cytophagia</taxon>
        <taxon>Cytophagales</taxon>
        <taxon>Spirosomataceae</taxon>
        <taxon>Dyadobacter</taxon>
    </lineage>
</organism>
<dbReference type="Gene3D" id="1.10.606.20">
    <property type="match status" value="1"/>
</dbReference>
<dbReference type="AlphaFoldDB" id="A0A5R9L113"/>
<comment type="caution">
    <text evidence="1">The sequence shown here is derived from an EMBL/GenBank/DDBJ whole genome shotgun (WGS) entry which is preliminary data.</text>
</comment>
<keyword evidence="2" id="KW-1185">Reference proteome</keyword>
<reference evidence="1 2" key="1">
    <citation type="submission" date="2019-05" db="EMBL/GenBank/DDBJ databases">
        <authorList>
            <person name="Qu J.-H."/>
        </authorList>
    </citation>
    <scope>NUCLEOTIDE SEQUENCE [LARGE SCALE GENOMIC DNA]</scope>
    <source>
        <strain evidence="1 2">T17</strain>
    </source>
</reference>
<dbReference type="CDD" id="cd03398">
    <property type="entry name" value="PAP2_haloperoxidase"/>
    <property type="match status" value="1"/>
</dbReference>
<evidence type="ECO:0000313" key="2">
    <source>
        <dbReference type="Proteomes" id="UP000306402"/>
    </source>
</evidence>
<dbReference type="OrthoDB" id="7793240at2"/>
<accession>A0A5R9L113</accession>
<sequence length="443" mass="48616">MKHLFLFGRAFWLVIGLLCLHSLTFASLRSVKSKDAAAYPADVVTSWTTVLLKIARTTPAPPPVTLRRCAYTSIALYESIAPGFSGYQSIAPQLNGLGKLPAIKANADYFWPESANAALAAITRSLYPMTSAANKACIDSMEAVTVDSFKKGNKEEELARSGEFGKSIAAAIFEWSKTDGSESKKPYQLPIGNGLWVPTPPALMEAILPFWGQNRQMILGSDKNADLEKPIPYSTDPSSAYYAQVREVYDIAEHITPEQKAIALFWADDPDGKSFGGAHWFSILNDILIKQKSNLGIAAVANAYLGISCYEATISIFKGKYKYNGLRPVTFIRSVMKKPEWAPLIATPPHPEYPSGHALVSASAAQTLTFLFGDHFKFTDDSYNWLGLGPRSYTSFEEAAKEAGDSRVYGGIHYRPTCDAGQRQGKKIALNIDGKLKFKRGRK</sequence>
<dbReference type="InterPro" id="IPR052559">
    <property type="entry name" value="V-haloperoxidase"/>
</dbReference>
<evidence type="ECO:0000313" key="1">
    <source>
        <dbReference type="EMBL" id="TLV02232.1"/>
    </source>
</evidence>
<dbReference type="InterPro" id="IPR036938">
    <property type="entry name" value="PAP2/HPO_sf"/>
</dbReference>
<dbReference type="PANTHER" id="PTHR34599:SF2">
    <property type="entry name" value="TRAF-TYPE DOMAIN-CONTAINING PROTEIN"/>
    <property type="match status" value="1"/>
</dbReference>
<dbReference type="SUPFAM" id="SSF48317">
    <property type="entry name" value="Acid phosphatase/Vanadium-dependent haloperoxidase"/>
    <property type="match status" value="1"/>
</dbReference>
<dbReference type="PANTHER" id="PTHR34599">
    <property type="entry name" value="PEROXIDASE-RELATED"/>
    <property type="match status" value="1"/>
</dbReference>
<gene>
    <name evidence="1" type="ORF">FEN17_00910</name>
</gene>
<name>A0A5R9L113_9BACT</name>
<dbReference type="GO" id="GO:0004601">
    <property type="term" value="F:peroxidase activity"/>
    <property type="evidence" value="ECO:0007669"/>
    <property type="project" value="UniProtKB-KW"/>
</dbReference>
<proteinExistence type="predicted"/>
<dbReference type="RefSeq" id="WP_138363441.1">
    <property type="nucleotide sequence ID" value="NZ_VCEJ01000002.1"/>
</dbReference>
<dbReference type="Proteomes" id="UP000306402">
    <property type="component" value="Unassembled WGS sequence"/>
</dbReference>
<dbReference type="EMBL" id="VCEJ01000002">
    <property type="protein sequence ID" value="TLV02232.1"/>
    <property type="molecule type" value="Genomic_DNA"/>
</dbReference>